<keyword evidence="1" id="KW-0472">Membrane</keyword>
<protein>
    <recommendedName>
        <fullName evidence="4">Alternate signal-mediated exported protein, CPF_0494 family</fullName>
    </recommendedName>
</protein>
<name>A0ABT2SLV7_9FIRM</name>
<proteinExistence type="predicted"/>
<reference evidence="2 3" key="1">
    <citation type="journal article" date="2021" name="ISME Commun">
        <title>Automated analysis of genomic sequences facilitates high-throughput and comprehensive description of bacteria.</title>
        <authorList>
            <person name="Hitch T.C.A."/>
        </authorList>
    </citation>
    <scope>NUCLEOTIDE SEQUENCE [LARGE SCALE GENOMIC DNA]</scope>
    <source>
        <strain evidence="2 3">Sanger_29</strain>
    </source>
</reference>
<sequence>MNRAKKLTAVLTVLGICTLSVTGIMGYWKMTGSSGNILTMASFQNQIEEEYRIPPHVDPGQTVDKVVNVKNTGTADSRIRVKLHKMFGDRKEDGSFQEDTTLDPEMIQISCNTTRWKQLSDGYYYYTEILKAGSQTEEPLFETYTLDKRAGNEYRKKEARIVVTMEAVQAQDAVEEIWGVSDQELGITRPDGYSAEPTRVIYLGQKGGFQMTESDTDLFASFKNLTPGCARTQIIELENRSSEEVQLYLRAEAAGQKSMDSGTSQLVRELLEKYAVIEISGDQGTIYQGPVSGNLKGTGSTMREDLYLGTFQAGRQKKLKVKLALAEEMDNKFNRLTGKVRWIFTAKGEDEKTVTSTYAPATGDKTEAGMWIALLGFSAFFLAAAFAVERSYSRREEDEADKRNS</sequence>
<keyword evidence="1" id="KW-1133">Transmembrane helix</keyword>
<feature type="transmembrane region" description="Helical" evidence="1">
    <location>
        <begin position="368"/>
        <end position="388"/>
    </location>
</feature>
<dbReference type="EMBL" id="JAOQKE010000007">
    <property type="protein sequence ID" value="MCU6725301.1"/>
    <property type="molecule type" value="Genomic_DNA"/>
</dbReference>
<organism evidence="2 3">
    <name type="scientific">Muricoprocola aceti</name>
    <dbReference type="NCBI Taxonomy" id="2981772"/>
    <lineage>
        <taxon>Bacteria</taxon>
        <taxon>Bacillati</taxon>
        <taxon>Bacillota</taxon>
        <taxon>Clostridia</taxon>
        <taxon>Lachnospirales</taxon>
        <taxon>Lachnospiraceae</taxon>
        <taxon>Muricoprocola</taxon>
    </lineage>
</organism>
<dbReference type="Proteomes" id="UP001652338">
    <property type="component" value="Unassembled WGS sequence"/>
</dbReference>
<comment type="caution">
    <text evidence="2">The sequence shown here is derived from an EMBL/GenBank/DDBJ whole genome shotgun (WGS) entry which is preliminary data.</text>
</comment>
<keyword evidence="1" id="KW-0812">Transmembrane</keyword>
<gene>
    <name evidence="2" type="ORF">OCV47_08055</name>
</gene>
<evidence type="ECO:0008006" key="4">
    <source>
        <dbReference type="Google" id="ProtNLM"/>
    </source>
</evidence>
<accession>A0ABT2SLV7</accession>
<dbReference type="RefSeq" id="WP_256297861.1">
    <property type="nucleotide sequence ID" value="NZ_JAOQKE010000007.1"/>
</dbReference>
<keyword evidence="3" id="KW-1185">Reference proteome</keyword>
<evidence type="ECO:0000313" key="3">
    <source>
        <dbReference type="Proteomes" id="UP001652338"/>
    </source>
</evidence>
<evidence type="ECO:0000256" key="1">
    <source>
        <dbReference type="SAM" id="Phobius"/>
    </source>
</evidence>
<evidence type="ECO:0000313" key="2">
    <source>
        <dbReference type="EMBL" id="MCU6725301.1"/>
    </source>
</evidence>